<dbReference type="Pfam" id="PF13683">
    <property type="entry name" value="rve_3"/>
    <property type="match status" value="1"/>
</dbReference>
<protein>
    <submittedName>
        <fullName evidence="2">IS3 family transposase</fullName>
    </submittedName>
</protein>
<evidence type="ECO:0000313" key="3">
    <source>
        <dbReference type="Proteomes" id="UP001060414"/>
    </source>
</evidence>
<dbReference type="InterPro" id="IPR050900">
    <property type="entry name" value="Transposase_IS3/IS150/IS904"/>
</dbReference>
<dbReference type="PROSITE" id="PS50994">
    <property type="entry name" value="INTEGRASE"/>
    <property type="match status" value="1"/>
</dbReference>
<name>A0ABY5ZSB1_9BACT</name>
<gene>
    <name evidence="2" type="ORF">L9S41_04000</name>
</gene>
<dbReference type="Pfam" id="PF00665">
    <property type="entry name" value="rve"/>
    <property type="match status" value="1"/>
</dbReference>
<accession>A0ABY5ZSB1</accession>
<dbReference type="InterPro" id="IPR025948">
    <property type="entry name" value="HTH-like_dom"/>
</dbReference>
<proteinExistence type="predicted"/>
<feature type="domain" description="Integrase catalytic" evidence="1">
    <location>
        <begin position="124"/>
        <end position="293"/>
    </location>
</feature>
<organism evidence="2 3">
    <name type="scientific">Geoalkalibacter halelectricus</name>
    <dbReference type="NCBI Taxonomy" id="2847045"/>
    <lineage>
        <taxon>Bacteria</taxon>
        <taxon>Pseudomonadati</taxon>
        <taxon>Thermodesulfobacteriota</taxon>
        <taxon>Desulfuromonadia</taxon>
        <taxon>Desulfuromonadales</taxon>
        <taxon>Geoalkalibacteraceae</taxon>
        <taxon>Geoalkalibacter</taxon>
    </lineage>
</organism>
<dbReference type="Gene3D" id="3.30.420.10">
    <property type="entry name" value="Ribonuclease H-like superfamily/Ribonuclease H"/>
    <property type="match status" value="1"/>
</dbReference>
<reference evidence="2" key="1">
    <citation type="journal article" date="2022" name="Environ. Microbiol.">
        <title>Geoalkalibacter halelectricus SAP #1 sp. nov. possessing extracellular electron transfer and mineral#reducing capabilities from a haloalkaline environment.</title>
        <authorList>
            <person name="Yadav S."/>
            <person name="Singh R."/>
            <person name="Sundharam S.S."/>
            <person name="Chaudhary S."/>
            <person name="Krishnamurthi S."/>
            <person name="Patil S.A."/>
        </authorList>
    </citation>
    <scope>NUCLEOTIDE SEQUENCE</scope>
    <source>
        <strain evidence="2">SAP-1</strain>
    </source>
</reference>
<dbReference type="PANTHER" id="PTHR46889:SF4">
    <property type="entry name" value="TRANSPOSASE INSO FOR INSERTION SEQUENCE ELEMENT IS911B-RELATED"/>
    <property type="match status" value="1"/>
</dbReference>
<dbReference type="NCBIfam" id="NF033516">
    <property type="entry name" value="transpos_IS3"/>
    <property type="match status" value="1"/>
</dbReference>
<dbReference type="InterPro" id="IPR036397">
    <property type="entry name" value="RNaseH_sf"/>
</dbReference>
<dbReference type="Proteomes" id="UP001060414">
    <property type="component" value="Chromosome"/>
</dbReference>
<dbReference type="InterPro" id="IPR048020">
    <property type="entry name" value="Transpos_IS3"/>
</dbReference>
<keyword evidence="3" id="KW-1185">Reference proteome</keyword>
<dbReference type="InterPro" id="IPR012337">
    <property type="entry name" value="RNaseH-like_sf"/>
</dbReference>
<dbReference type="InterPro" id="IPR001584">
    <property type="entry name" value="Integrase_cat-core"/>
</dbReference>
<evidence type="ECO:0000259" key="1">
    <source>
        <dbReference type="PROSITE" id="PS50994"/>
    </source>
</evidence>
<dbReference type="RefSeq" id="WP_260748926.1">
    <property type="nucleotide sequence ID" value="NZ_CP092109.1"/>
</dbReference>
<dbReference type="Pfam" id="PF13276">
    <property type="entry name" value="HTH_21"/>
    <property type="match status" value="1"/>
</dbReference>
<sequence length="299" mass="34571">MSQTISPGAEKPYGIQRVCRIWEQARSSYYHDARRCGMSDQTPPKRRGPRPLVSDETLLDLIRADLKNSPFTGEGHRKVWARLRVRDGVRVSRKRVLRLMRENHLLSPYRNRPKPAKKHDGKIITMTPNLMWGTDGTRVFTSEQGWVWIFAAVEHWNAECVGWHVCKKGDRYAALQPISMALNDLYGGVQAEVARGLALRMDHGSQYLSDHFLNQLKYWGIAPSFAFISEPETNGVAERFNRTLKEQAIYGRIFHTAEDVREAVKNFVELYNSEWRVEKNAFRSPREIRLNRTEMSQAA</sequence>
<dbReference type="SUPFAM" id="SSF53098">
    <property type="entry name" value="Ribonuclease H-like"/>
    <property type="match status" value="1"/>
</dbReference>
<dbReference type="EMBL" id="CP092109">
    <property type="protein sequence ID" value="UWZ80569.1"/>
    <property type="molecule type" value="Genomic_DNA"/>
</dbReference>
<evidence type="ECO:0000313" key="2">
    <source>
        <dbReference type="EMBL" id="UWZ80569.1"/>
    </source>
</evidence>
<dbReference type="PANTHER" id="PTHR46889">
    <property type="entry name" value="TRANSPOSASE INSF FOR INSERTION SEQUENCE IS3B-RELATED"/>
    <property type="match status" value="1"/>
</dbReference>